<dbReference type="PROSITE" id="PS50048">
    <property type="entry name" value="ZN2_CY6_FUNGAL_2"/>
    <property type="match status" value="1"/>
</dbReference>
<evidence type="ECO:0000313" key="3">
    <source>
        <dbReference type="EMBL" id="CEJ89425.1"/>
    </source>
</evidence>
<sequence>MVGVPGKYKGCETCRRRRVKCSNERPFCQNCIKAGKQCEGYERERVFITGTPAGKGRVASHPKRVTPPKKLKVTKIKTEDTERRDSVIQLPPLTSAWDEQLELLNGTETSSTFLTALHTGLHTVQRSNISDDGKTFGISLDPYSPPDLSPTVMDNGLWVSAQCLLCQRDADGGTTYPESYCAFLFENVSPGASWGIASEGMVKGLGPSNFTSFPNHHFFVRVYRPMAVSLALLTRRDIFISGPDWLTVPWQNHPKSQLDTLFDIVLMLPALFHQSDLLIMQQATTDRRYKAQGLLQRCLLLEAQFHQWQQDNITPRPYWSEPSLSIGASIPFENSFIFKDELSALTMLYFWMSQLLFHRCLEALYDTMCQPAFDGYRQEWTDSPIGLQMDVSRFQDGRILADNICRALDSALTLTAQPDMLVAPMTVALDYYHLLNATSQTATLETLWLDAFKSRLMAKGQHVANVLQGQRWINFASY</sequence>
<gene>
    <name evidence="3" type="ORF">VHEMI05268</name>
</gene>
<protein>
    <submittedName>
        <fullName evidence="3">Putative YALI0C11858p</fullName>
    </submittedName>
</protein>
<dbReference type="InterPro" id="IPR053178">
    <property type="entry name" value="Osmoadaptation_assoc"/>
</dbReference>
<keyword evidence="1" id="KW-0539">Nucleus</keyword>
<evidence type="ECO:0000256" key="1">
    <source>
        <dbReference type="ARBA" id="ARBA00023242"/>
    </source>
</evidence>
<dbReference type="STRING" id="1531966.A0A0A1TG74"/>
<evidence type="ECO:0000313" key="4">
    <source>
        <dbReference type="Proteomes" id="UP000039046"/>
    </source>
</evidence>
<dbReference type="Proteomes" id="UP000039046">
    <property type="component" value="Unassembled WGS sequence"/>
</dbReference>
<dbReference type="CDD" id="cd00067">
    <property type="entry name" value="GAL4"/>
    <property type="match status" value="1"/>
</dbReference>
<dbReference type="GO" id="GO:0008270">
    <property type="term" value="F:zinc ion binding"/>
    <property type="evidence" value="ECO:0007669"/>
    <property type="project" value="InterPro"/>
</dbReference>
<name>A0A0A1TG74_9HYPO</name>
<dbReference type="InterPro" id="IPR001138">
    <property type="entry name" value="Zn2Cys6_DnaBD"/>
</dbReference>
<evidence type="ECO:0000259" key="2">
    <source>
        <dbReference type="PROSITE" id="PS50048"/>
    </source>
</evidence>
<dbReference type="Pfam" id="PF00172">
    <property type="entry name" value="Zn_clus"/>
    <property type="match status" value="1"/>
</dbReference>
<dbReference type="EMBL" id="CDHN01000002">
    <property type="protein sequence ID" value="CEJ89425.1"/>
    <property type="molecule type" value="Genomic_DNA"/>
</dbReference>
<dbReference type="PROSITE" id="PS00463">
    <property type="entry name" value="ZN2_CY6_FUNGAL_1"/>
    <property type="match status" value="1"/>
</dbReference>
<dbReference type="HOGENOM" id="CLU_021599_2_1_1"/>
<dbReference type="InterPro" id="IPR036864">
    <property type="entry name" value="Zn2-C6_fun-type_DNA-bd_sf"/>
</dbReference>
<dbReference type="GO" id="GO:0000981">
    <property type="term" value="F:DNA-binding transcription factor activity, RNA polymerase II-specific"/>
    <property type="evidence" value="ECO:0007669"/>
    <property type="project" value="InterPro"/>
</dbReference>
<keyword evidence="4" id="KW-1185">Reference proteome</keyword>
<proteinExistence type="predicted"/>
<reference evidence="3 4" key="1">
    <citation type="journal article" date="2015" name="Genome Announc.">
        <title>Draft Genome Sequence and Gene Annotation of the Entomopathogenic Fungus Verticillium hemipterigenum.</title>
        <authorList>
            <person name="Horn F."/>
            <person name="Habel A."/>
            <person name="Scharf D.H."/>
            <person name="Dworschak J."/>
            <person name="Brakhage A.A."/>
            <person name="Guthke R."/>
            <person name="Hertweck C."/>
            <person name="Linde J."/>
        </authorList>
    </citation>
    <scope>NUCLEOTIDE SEQUENCE [LARGE SCALE GENOMIC DNA]</scope>
</reference>
<dbReference type="PANTHER" id="PTHR38111">
    <property type="entry name" value="ZN(2)-C6 FUNGAL-TYPE DOMAIN-CONTAINING PROTEIN-RELATED"/>
    <property type="match status" value="1"/>
</dbReference>
<dbReference type="AlphaFoldDB" id="A0A0A1TG74"/>
<dbReference type="Gene3D" id="4.10.240.10">
    <property type="entry name" value="Zn(2)-C6 fungal-type DNA-binding domain"/>
    <property type="match status" value="1"/>
</dbReference>
<dbReference type="OrthoDB" id="3145928at2759"/>
<accession>A0A0A1TG74</accession>
<dbReference type="SMART" id="SM00066">
    <property type="entry name" value="GAL4"/>
    <property type="match status" value="1"/>
</dbReference>
<dbReference type="SUPFAM" id="SSF57701">
    <property type="entry name" value="Zn2/Cys6 DNA-binding domain"/>
    <property type="match status" value="1"/>
</dbReference>
<dbReference type="PANTHER" id="PTHR38111:SF9">
    <property type="entry name" value="ZN(2)-C6 FUNGAL-TYPE DOMAIN-CONTAINING PROTEIN"/>
    <property type="match status" value="1"/>
</dbReference>
<organism evidence="3 4">
    <name type="scientific">[Torrubiella] hemipterigena</name>
    <dbReference type="NCBI Taxonomy" id="1531966"/>
    <lineage>
        <taxon>Eukaryota</taxon>
        <taxon>Fungi</taxon>
        <taxon>Dikarya</taxon>
        <taxon>Ascomycota</taxon>
        <taxon>Pezizomycotina</taxon>
        <taxon>Sordariomycetes</taxon>
        <taxon>Hypocreomycetidae</taxon>
        <taxon>Hypocreales</taxon>
        <taxon>Clavicipitaceae</taxon>
        <taxon>Clavicipitaceae incertae sedis</taxon>
        <taxon>'Torrubiella' clade</taxon>
    </lineage>
</organism>
<feature type="domain" description="Zn(2)-C6 fungal-type" evidence="2">
    <location>
        <begin position="10"/>
        <end position="38"/>
    </location>
</feature>